<dbReference type="PANTHER" id="PTHR44688:SF16">
    <property type="entry name" value="DNA-BINDING TRANSCRIPTIONAL ACTIVATOR DEVR_DOSR"/>
    <property type="match status" value="1"/>
</dbReference>
<organism evidence="5 6">
    <name type="scientific">Rhodococcus aetherivorans</name>
    <dbReference type="NCBI Taxonomy" id="191292"/>
    <lineage>
        <taxon>Bacteria</taxon>
        <taxon>Bacillati</taxon>
        <taxon>Actinomycetota</taxon>
        <taxon>Actinomycetes</taxon>
        <taxon>Mycobacteriales</taxon>
        <taxon>Nocardiaceae</taxon>
        <taxon>Rhodococcus</taxon>
    </lineage>
</organism>
<protein>
    <submittedName>
        <fullName evidence="5">Transcriptional regulator</fullName>
    </submittedName>
</protein>
<dbReference type="PANTHER" id="PTHR44688">
    <property type="entry name" value="DNA-BINDING TRANSCRIPTIONAL ACTIVATOR DEVR_DOSR"/>
    <property type="match status" value="1"/>
</dbReference>
<dbReference type="SMART" id="SM00421">
    <property type="entry name" value="HTH_LUXR"/>
    <property type="match status" value="1"/>
</dbReference>
<keyword evidence="6" id="KW-1185">Reference proteome</keyword>
<keyword evidence="2" id="KW-0238">DNA-binding</keyword>
<feature type="domain" description="HTH luxR-type" evidence="4">
    <location>
        <begin position="285"/>
        <end position="350"/>
    </location>
</feature>
<keyword evidence="3" id="KW-0804">Transcription</keyword>
<reference evidence="5 6" key="1">
    <citation type="journal article" date="2018" name="Biodegradation">
        <title>1,4-Dioxane degradation characteristics of Rhodococcus aetherivorans JCM 14343.</title>
        <authorList>
            <person name="Inoue D."/>
            <person name="Tsunoda T."/>
            <person name="Yamamoto N."/>
            <person name="Ike M."/>
            <person name="Sei K."/>
        </authorList>
    </citation>
    <scope>NUCLEOTIDE SEQUENCE [LARGE SCALE GENOMIC DNA]</scope>
    <source>
        <strain evidence="5 6">JCM 14343</strain>
    </source>
</reference>
<dbReference type="PROSITE" id="PS50043">
    <property type="entry name" value="HTH_LUXR_2"/>
    <property type="match status" value="1"/>
</dbReference>
<dbReference type="Proteomes" id="UP000325466">
    <property type="component" value="Unassembled WGS sequence"/>
</dbReference>
<evidence type="ECO:0000313" key="5">
    <source>
        <dbReference type="EMBL" id="GES39949.1"/>
    </source>
</evidence>
<gene>
    <name evidence="5" type="ORF">RAJCM14343_5227</name>
</gene>
<dbReference type="PRINTS" id="PR00038">
    <property type="entry name" value="HTHLUXR"/>
</dbReference>
<evidence type="ECO:0000256" key="2">
    <source>
        <dbReference type="ARBA" id="ARBA00023125"/>
    </source>
</evidence>
<evidence type="ECO:0000313" key="6">
    <source>
        <dbReference type="Proteomes" id="UP000325466"/>
    </source>
</evidence>
<evidence type="ECO:0000256" key="3">
    <source>
        <dbReference type="ARBA" id="ARBA00023163"/>
    </source>
</evidence>
<keyword evidence="1" id="KW-0805">Transcription regulation</keyword>
<dbReference type="Pfam" id="PF00196">
    <property type="entry name" value="GerE"/>
    <property type="match status" value="1"/>
</dbReference>
<dbReference type="InterPro" id="IPR000792">
    <property type="entry name" value="Tscrpt_reg_LuxR_C"/>
</dbReference>
<dbReference type="Gene3D" id="1.10.10.10">
    <property type="entry name" value="Winged helix-like DNA-binding domain superfamily/Winged helix DNA-binding domain"/>
    <property type="match status" value="1"/>
</dbReference>
<dbReference type="EMBL" id="BLAH01000143">
    <property type="protein sequence ID" value="GES39949.1"/>
    <property type="molecule type" value="Genomic_DNA"/>
</dbReference>
<dbReference type="SUPFAM" id="SSF46894">
    <property type="entry name" value="C-terminal effector domain of the bipartite response regulators"/>
    <property type="match status" value="1"/>
</dbReference>
<comment type="caution">
    <text evidence="5">The sequence shown here is derived from an EMBL/GenBank/DDBJ whole genome shotgun (WGS) entry which is preliminary data.</text>
</comment>
<name>A0ABQ0YTL8_9NOCA</name>
<dbReference type="CDD" id="cd06170">
    <property type="entry name" value="LuxR_C_like"/>
    <property type="match status" value="1"/>
</dbReference>
<dbReference type="InterPro" id="IPR036388">
    <property type="entry name" value="WH-like_DNA-bd_sf"/>
</dbReference>
<sequence length="377" mass="40705">MTAVRKAEDLLACVRDAADGTGDTSEFRRAVLDGIRAGVPFDRGCIGMVDPATLMLTSATMVDVDDPLGRAAGVVAELEYGSGPYANTYGRLARTPTGVQTIRDGIEGEIREALPYLEILEPMGMVDEVRLVFRGRDGCCWGVGTLMRGPGRMFDHKEVRILARCAREIGEGLRLSLVRQAPRVLAEVSAGPAVVIVGPDDEVESATPVALEFLERVVVEPRLRMLPVVSAAVRLRTSGRAVFTRARTVDGRWLVIRAGRFDGRGPAGRVVVTLEPAGPAEVVSLLTAIHGLTEREAAVLGRVLLGETRVQIGERLFISPYTVQDHLKSIYAKTGVNSRQELLAQLFYTHYLPRYGEPVGPGGWFAGDPVRAAHSPG</sequence>
<evidence type="ECO:0000256" key="1">
    <source>
        <dbReference type="ARBA" id="ARBA00023015"/>
    </source>
</evidence>
<accession>A0ABQ0YTL8</accession>
<evidence type="ECO:0000259" key="4">
    <source>
        <dbReference type="PROSITE" id="PS50043"/>
    </source>
</evidence>
<proteinExistence type="predicted"/>
<dbReference type="InterPro" id="IPR016032">
    <property type="entry name" value="Sig_transdc_resp-reg_C-effctor"/>
</dbReference>
<dbReference type="RefSeq" id="WP_051446086.1">
    <property type="nucleotide sequence ID" value="NZ_BAAAYP010000044.1"/>
</dbReference>